<feature type="signal peptide" evidence="1">
    <location>
        <begin position="1"/>
        <end position="18"/>
    </location>
</feature>
<evidence type="ECO:0000313" key="3">
    <source>
        <dbReference type="Proteomes" id="UP000284120"/>
    </source>
</evidence>
<gene>
    <name evidence="2" type="ORF">DPV69_11545</name>
</gene>
<keyword evidence="3" id="KW-1185">Reference proteome</keyword>
<accession>A0A3S3PNM9</accession>
<sequence>MRFLLVCIFLLSVVSAFAQQKAVQGFVVDKDTKLRLAKVYIYNSSLDEGFYNNTKGEFVAPVKVGDTLFAALSGHAMDTVVYRGQSAIVFQLRSMGIRLKEVSIYGKAKTPQELYKSKLDEFKYKLDKGSSKDLLNLGQRGVGLGIDAIYNLLSREGKNARHLQQILEKDYKEQVIDYRYNPNYVRNLIDIKEENVQDFMTQYRPTYQFVLSASEYAFIQFVKNSYASYKRNPSMFRLPKLPELSIDKL</sequence>
<comment type="caution">
    <text evidence="2">The sequence shown here is derived from an EMBL/GenBank/DDBJ whole genome shotgun (WGS) entry which is preliminary data.</text>
</comment>
<dbReference type="RefSeq" id="WP_113647518.1">
    <property type="nucleotide sequence ID" value="NZ_QMHN01000003.1"/>
</dbReference>
<organism evidence="2 3">
    <name type="scientific">Pedobacter chitinilyticus</name>
    <dbReference type="NCBI Taxonomy" id="2233776"/>
    <lineage>
        <taxon>Bacteria</taxon>
        <taxon>Pseudomonadati</taxon>
        <taxon>Bacteroidota</taxon>
        <taxon>Sphingobacteriia</taxon>
        <taxon>Sphingobacteriales</taxon>
        <taxon>Sphingobacteriaceae</taxon>
        <taxon>Pedobacter</taxon>
    </lineage>
</organism>
<proteinExistence type="predicted"/>
<dbReference type="Proteomes" id="UP000284120">
    <property type="component" value="Unassembled WGS sequence"/>
</dbReference>
<feature type="chain" id="PRO_5018691727" description="Carboxypeptidase-like regulatory domain-containing protein" evidence="1">
    <location>
        <begin position="19"/>
        <end position="249"/>
    </location>
</feature>
<protein>
    <recommendedName>
        <fullName evidence="4">Carboxypeptidase-like regulatory domain-containing protein</fullName>
    </recommendedName>
</protein>
<dbReference type="AlphaFoldDB" id="A0A3S3PNM9"/>
<dbReference type="OrthoDB" id="714262at2"/>
<keyword evidence="1" id="KW-0732">Signal</keyword>
<name>A0A3S3PNM9_9SPHI</name>
<evidence type="ECO:0008006" key="4">
    <source>
        <dbReference type="Google" id="ProtNLM"/>
    </source>
</evidence>
<dbReference type="EMBL" id="SAYW01000003">
    <property type="protein sequence ID" value="RWU07609.1"/>
    <property type="molecule type" value="Genomic_DNA"/>
</dbReference>
<evidence type="ECO:0000256" key="1">
    <source>
        <dbReference type="SAM" id="SignalP"/>
    </source>
</evidence>
<evidence type="ECO:0000313" key="2">
    <source>
        <dbReference type="EMBL" id="RWU07609.1"/>
    </source>
</evidence>
<reference evidence="2 3" key="1">
    <citation type="submission" date="2018-06" db="EMBL/GenBank/DDBJ databases">
        <title>Pedobacter endophyticus sp. nov., an endophytic bacterium isolated from a leaf of Triticum aestivum.</title>
        <authorList>
            <person name="Zhang L."/>
        </authorList>
    </citation>
    <scope>NUCLEOTIDE SEQUENCE [LARGE SCALE GENOMIC DNA]</scope>
    <source>
        <strain evidence="2 3">CM134L-2</strain>
    </source>
</reference>